<dbReference type="PANTHER" id="PTHR44591:SF21">
    <property type="entry name" value="TWO-COMPONENT RESPONSE REGULATOR"/>
    <property type="match status" value="1"/>
</dbReference>
<keyword evidence="5" id="KW-1185">Reference proteome</keyword>
<evidence type="ECO:0000313" key="4">
    <source>
        <dbReference type="EMBL" id="MEI5688325.1"/>
    </source>
</evidence>
<comment type="caution">
    <text evidence="4">The sequence shown here is derived from an EMBL/GenBank/DDBJ whole genome shotgun (WGS) entry which is preliminary data.</text>
</comment>
<dbReference type="InterPro" id="IPR001789">
    <property type="entry name" value="Sig_transdc_resp-reg_receiver"/>
</dbReference>
<keyword evidence="1 2" id="KW-0597">Phosphoprotein</keyword>
<dbReference type="Gene3D" id="3.40.50.2300">
    <property type="match status" value="1"/>
</dbReference>
<name>A0ABU8H5U1_9SPHN</name>
<dbReference type="SUPFAM" id="SSF52172">
    <property type="entry name" value="CheY-like"/>
    <property type="match status" value="1"/>
</dbReference>
<feature type="modified residue" description="4-aspartylphosphate" evidence="2">
    <location>
        <position position="53"/>
    </location>
</feature>
<gene>
    <name evidence="4" type="ORF">V8201_14640</name>
</gene>
<feature type="domain" description="Response regulatory" evidence="3">
    <location>
        <begin position="3"/>
        <end position="114"/>
    </location>
</feature>
<sequence>MCHVLIIEDDWFIADHIAQLVESAGAVTIDMADCEEDAVAQALARRPAVIIADVTLAAGTGPAAVDRITAQAGEIPVLFVTGEPRAFRPRATSMRVLHKPVDDRLLIATFRAIAPPA</sequence>
<dbReference type="Pfam" id="PF00072">
    <property type="entry name" value="Response_reg"/>
    <property type="match status" value="1"/>
</dbReference>
<protein>
    <submittedName>
        <fullName evidence="4">Response regulator</fullName>
    </submittedName>
</protein>
<dbReference type="InterPro" id="IPR050595">
    <property type="entry name" value="Bact_response_regulator"/>
</dbReference>
<proteinExistence type="predicted"/>
<dbReference type="InterPro" id="IPR011006">
    <property type="entry name" value="CheY-like_superfamily"/>
</dbReference>
<dbReference type="PANTHER" id="PTHR44591">
    <property type="entry name" value="STRESS RESPONSE REGULATOR PROTEIN 1"/>
    <property type="match status" value="1"/>
</dbReference>
<dbReference type="EMBL" id="JBBBDM010000008">
    <property type="protein sequence ID" value="MEI5688325.1"/>
    <property type="molecule type" value="Genomic_DNA"/>
</dbReference>
<evidence type="ECO:0000256" key="1">
    <source>
        <dbReference type="ARBA" id="ARBA00022553"/>
    </source>
</evidence>
<reference evidence="4 5" key="1">
    <citation type="journal article" date="2013" name="Int. J. Syst. Evol. Microbiol.">
        <title>Sphingomonas kyungheensis sp. nov., a bacterium with ginsenoside-converting activity isolated from soil of a ginseng field.</title>
        <authorList>
            <person name="Son H.M."/>
            <person name="Yang J.E."/>
            <person name="Park Y."/>
            <person name="Han C.K."/>
            <person name="Kim S.G."/>
            <person name="Kook M."/>
            <person name="Yi T.H."/>
        </authorList>
    </citation>
    <scope>NUCLEOTIDE SEQUENCE [LARGE SCALE GENOMIC DNA]</scope>
    <source>
        <strain evidence="4 5">LMG 26582</strain>
    </source>
</reference>
<evidence type="ECO:0000259" key="3">
    <source>
        <dbReference type="PROSITE" id="PS50110"/>
    </source>
</evidence>
<accession>A0ABU8H5U1</accession>
<dbReference type="SMART" id="SM00448">
    <property type="entry name" value="REC"/>
    <property type="match status" value="1"/>
</dbReference>
<organism evidence="4 5">
    <name type="scientific">Sphingomonas kyungheensis</name>
    <dbReference type="NCBI Taxonomy" id="1069987"/>
    <lineage>
        <taxon>Bacteria</taxon>
        <taxon>Pseudomonadati</taxon>
        <taxon>Pseudomonadota</taxon>
        <taxon>Alphaproteobacteria</taxon>
        <taxon>Sphingomonadales</taxon>
        <taxon>Sphingomonadaceae</taxon>
        <taxon>Sphingomonas</taxon>
    </lineage>
</organism>
<evidence type="ECO:0000313" key="5">
    <source>
        <dbReference type="Proteomes" id="UP001367771"/>
    </source>
</evidence>
<dbReference type="Proteomes" id="UP001367771">
    <property type="component" value="Unassembled WGS sequence"/>
</dbReference>
<evidence type="ECO:0000256" key="2">
    <source>
        <dbReference type="PROSITE-ProRule" id="PRU00169"/>
    </source>
</evidence>
<dbReference type="PROSITE" id="PS50110">
    <property type="entry name" value="RESPONSE_REGULATORY"/>
    <property type="match status" value="1"/>
</dbReference>
<dbReference type="RefSeq" id="WP_037536932.1">
    <property type="nucleotide sequence ID" value="NZ_JBBBDM010000008.1"/>
</dbReference>